<feature type="transmembrane region" description="Helical" evidence="9">
    <location>
        <begin position="353"/>
        <end position="379"/>
    </location>
</feature>
<dbReference type="PANTHER" id="PTHR30574">
    <property type="entry name" value="INNER MEMBRANE PROTEIN YEDE"/>
    <property type="match status" value="1"/>
</dbReference>
<feature type="transmembrane region" description="Helical" evidence="9">
    <location>
        <begin position="255"/>
        <end position="279"/>
    </location>
</feature>
<reference evidence="11" key="1">
    <citation type="journal article" date="2019" name="Int. J. Syst. Evol. Microbiol.">
        <title>The Global Catalogue of Microorganisms (GCM) 10K type strain sequencing project: providing services to taxonomists for standard genome sequencing and annotation.</title>
        <authorList>
            <consortium name="The Broad Institute Genomics Platform"/>
            <consortium name="The Broad Institute Genome Sequencing Center for Infectious Disease"/>
            <person name="Wu L."/>
            <person name="Ma J."/>
        </authorList>
    </citation>
    <scope>NUCLEOTIDE SEQUENCE [LARGE SCALE GENOMIC DNA]</scope>
    <source>
        <strain evidence="11">JCM 18127</strain>
    </source>
</reference>
<accession>A0ABP8WUM8</accession>
<protein>
    <submittedName>
        <fullName evidence="10">YeeE/YedE family protein</fullName>
    </submittedName>
</protein>
<name>A0ABP8WUM8_9ACTN</name>
<keyword evidence="2" id="KW-0813">Transport</keyword>
<dbReference type="InterPro" id="IPR007272">
    <property type="entry name" value="Sulf_transp_TsuA/YedE"/>
</dbReference>
<evidence type="ECO:0000256" key="3">
    <source>
        <dbReference type="ARBA" id="ARBA00022475"/>
    </source>
</evidence>
<feature type="transmembrane region" description="Helical" evidence="9">
    <location>
        <begin position="131"/>
        <end position="160"/>
    </location>
</feature>
<feature type="transmembrane region" description="Helical" evidence="9">
    <location>
        <begin position="391"/>
        <end position="411"/>
    </location>
</feature>
<keyword evidence="4" id="KW-0997">Cell inner membrane</keyword>
<evidence type="ECO:0000256" key="2">
    <source>
        <dbReference type="ARBA" id="ARBA00022448"/>
    </source>
</evidence>
<keyword evidence="5 9" id="KW-0812">Transmembrane</keyword>
<dbReference type="Pfam" id="PF04143">
    <property type="entry name" value="Sulf_transp"/>
    <property type="match status" value="1"/>
</dbReference>
<sequence>MSTIDKPQRLRVLSRGATRTTEPEAPDAGPPQVNVVLSGLGIALILGGIIFARSGQVPGILFVLGLALGFVLFHSRFGFTSAWRQLVAVRQGKALRAHMLMLAVACTLFAPILATQASFFGTPAAPTLAPIGFGLFVGSFLFGVGMQLGGSCASGTLFAIGSGQTAILLTLTGFIVGSVLGAFTFPFWTGLPAHDPVSLTQVGGGYLGAWLISLAVMGLVVWLTFALGRKRSVPPVEPAPVAHGVTRALRGSWPLWVGALLLAGLNALTLLVSGGAWGVTFAFSLWGSKILDAVGVDVLSWSFWQDPANLAKYQAGFLAEKTSVMDLGIIVGALVASALAGAWTLHRRIPGKLALGAVLGGIMMGYGARIAFGCNIGAYFGGIASFSLHGWLWGVMAVIGTFGGLALRPLFGLGNPKPSDSVC</sequence>
<feature type="transmembrane region" description="Helical" evidence="9">
    <location>
        <begin position="33"/>
        <end position="53"/>
    </location>
</feature>
<proteinExistence type="inferred from homology"/>
<keyword evidence="11" id="KW-1185">Reference proteome</keyword>
<evidence type="ECO:0000313" key="11">
    <source>
        <dbReference type="Proteomes" id="UP001500621"/>
    </source>
</evidence>
<evidence type="ECO:0000256" key="6">
    <source>
        <dbReference type="ARBA" id="ARBA00022989"/>
    </source>
</evidence>
<keyword evidence="7 9" id="KW-0472">Membrane</keyword>
<evidence type="ECO:0000256" key="9">
    <source>
        <dbReference type="SAM" id="Phobius"/>
    </source>
</evidence>
<organism evidence="10 11">
    <name type="scientific">Nocardioides nanhaiensis</name>
    <dbReference type="NCBI Taxonomy" id="1476871"/>
    <lineage>
        <taxon>Bacteria</taxon>
        <taxon>Bacillati</taxon>
        <taxon>Actinomycetota</taxon>
        <taxon>Actinomycetes</taxon>
        <taxon>Propionibacteriales</taxon>
        <taxon>Nocardioidaceae</taxon>
        <taxon>Nocardioides</taxon>
    </lineage>
</organism>
<evidence type="ECO:0000256" key="1">
    <source>
        <dbReference type="ARBA" id="ARBA00004429"/>
    </source>
</evidence>
<dbReference type="RefSeq" id="WP_345268725.1">
    <property type="nucleotide sequence ID" value="NZ_BAABIM010000004.1"/>
</dbReference>
<evidence type="ECO:0000256" key="7">
    <source>
        <dbReference type="ARBA" id="ARBA00023136"/>
    </source>
</evidence>
<feature type="transmembrane region" description="Helical" evidence="9">
    <location>
        <begin position="208"/>
        <end position="227"/>
    </location>
</feature>
<evidence type="ECO:0000313" key="10">
    <source>
        <dbReference type="EMBL" id="GAA4695305.1"/>
    </source>
</evidence>
<keyword evidence="6 9" id="KW-1133">Transmembrane helix</keyword>
<comment type="caution">
    <text evidence="10">The sequence shown here is derived from an EMBL/GenBank/DDBJ whole genome shotgun (WGS) entry which is preliminary data.</text>
</comment>
<comment type="subcellular location">
    <subcellularLocation>
        <location evidence="1">Cell inner membrane</location>
        <topology evidence="1">Multi-pass membrane protein</topology>
    </subcellularLocation>
</comment>
<dbReference type="Proteomes" id="UP001500621">
    <property type="component" value="Unassembled WGS sequence"/>
</dbReference>
<feature type="transmembrane region" description="Helical" evidence="9">
    <location>
        <begin position="167"/>
        <end position="188"/>
    </location>
</feature>
<comment type="similarity">
    <text evidence="8">Belongs to the TsuA/YedE (TC 9.B.102) family.</text>
</comment>
<feature type="transmembrane region" description="Helical" evidence="9">
    <location>
        <begin position="59"/>
        <end position="79"/>
    </location>
</feature>
<evidence type="ECO:0000256" key="5">
    <source>
        <dbReference type="ARBA" id="ARBA00022692"/>
    </source>
</evidence>
<feature type="transmembrane region" description="Helical" evidence="9">
    <location>
        <begin position="100"/>
        <end position="119"/>
    </location>
</feature>
<evidence type="ECO:0000256" key="8">
    <source>
        <dbReference type="ARBA" id="ARBA00035655"/>
    </source>
</evidence>
<dbReference type="PANTHER" id="PTHR30574:SF1">
    <property type="entry name" value="SULPHUR TRANSPORT DOMAIN-CONTAINING PROTEIN"/>
    <property type="match status" value="1"/>
</dbReference>
<gene>
    <name evidence="10" type="ORF">GCM10023226_37080</name>
</gene>
<evidence type="ECO:0000256" key="4">
    <source>
        <dbReference type="ARBA" id="ARBA00022519"/>
    </source>
</evidence>
<feature type="transmembrane region" description="Helical" evidence="9">
    <location>
        <begin position="327"/>
        <end position="346"/>
    </location>
</feature>
<dbReference type="EMBL" id="BAABIM010000004">
    <property type="protein sequence ID" value="GAA4695305.1"/>
    <property type="molecule type" value="Genomic_DNA"/>
</dbReference>
<keyword evidence="3" id="KW-1003">Cell membrane</keyword>